<dbReference type="InterPro" id="IPR010982">
    <property type="entry name" value="Lambda_DNA-bd_dom_sf"/>
</dbReference>
<dbReference type="EMBL" id="DVJO01000075">
    <property type="protein sequence ID" value="HIS82640.1"/>
    <property type="molecule type" value="Genomic_DNA"/>
</dbReference>
<gene>
    <name evidence="1" type="ORF">IAD41_03425</name>
</gene>
<name>A0A9D1FV92_9BACT</name>
<dbReference type="SUPFAM" id="SSF47413">
    <property type="entry name" value="lambda repressor-like DNA-binding domains"/>
    <property type="match status" value="1"/>
</dbReference>
<dbReference type="AlphaFoldDB" id="A0A9D1FV92"/>
<comment type="caution">
    <text evidence="1">The sequence shown here is derived from an EMBL/GenBank/DDBJ whole genome shotgun (WGS) entry which is preliminary data.</text>
</comment>
<protein>
    <recommendedName>
        <fullName evidence="3">HTH cro/C1-type domain-containing protein</fullName>
    </recommendedName>
</protein>
<dbReference type="GO" id="GO:0003677">
    <property type="term" value="F:DNA binding"/>
    <property type="evidence" value="ECO:0007669"/>
    <property type="project" value="InterPro"/>
</dbReference>
<evidence type="ECO:0000313" key="1">
    <source>
        <dbReference type="EMBL" id="HIS82640.1"/>
    </source>
</evidence>
<reference evidence="1" key="1">
    <citation type="submission" date="2020-10" db="EMBL/GenBank/DDBJ databases">
        <authorList>
            <person name="Gilroy R."/>
        </authorList>
    </citation>
    <scope>NUCLEOTIDE SEQUENCE</scope>
    <source>
        <strain evidence="1">CHK152-2994</strain>
    </source>
</reference>
<dbReference type="Gene3D" id="1.10.260.40">
    <property type="entry name" value="lambda repressor-like DNA-binding domains"/>
    <property type="match status" value="1"/>
</dbReference>
<accession>A0A9D1FV92</accession>
<dbReference type="Proteomes" id="UP000824139">
    <property type="component" value="Unassembled WGS sequence"/>
</dbReference>
<proteinExistence type="predicted"/>
<dbReference type="CDD" id="cd00093">
    <property type="entry name" value="HTH_XRE"/>
    <property type="match status" value="1"/>
</dbReference>
<evidence type="ECO:0000313" key="2">
    <source>
        <dbReference type="Proteomes" id="UP000824139"/>
    </source>
</evidence>
<dbReference type="InterPro" id="IPR001387">
    <property type="entry name" value="Cro/C1-type_HTH"/>
</dbReference>
<sequence length="133" mass="15048">MKTLARFVQERREQVGLSVTGLAKKTNLAPEIIEEIESGKELFLPVTIRQNLAKGLKCLPEDIKKYEKDFSTDFISYEVIESLKDLILNGAGGLKCPKCGANLITKVERMYDLEDNLVLHPKAHCEKCVFQIH</sequence>
<organism evidence="1 2">
    <name type="scientific">Candidatus Scatenecus faecavium</name>
    <dbReference type="NCBI Taxonomy" id="2840915"/>
    <lineage>
        <taxon>Bacteria</taxon>
        <taxon>Candidatus Scatenecus</taxon>
    </lineage>
</organism>
<reference evidence="1" key="2">
    <citation type="journal article" date="2021" name="PeerJ">
        <title>Extensive microbial diversity within the chicken gut microbiome revealed by metagenomics and culture.</title>
        <authorList>
            <person name="Gilroy R."/>
            <person name="Ravi A."/>
            <person name="Getino M."/>
            <person name="Pursley I."/>
            <person name="Horton D.L."/>
            <person name="Alikhan N.F."/>
            <person name="Baker D."/>
            <person name="Gharbi K."/>
            <person name="Hall N."/>
            <person name="Watson M."/>
            <person name="Adriaenssens E.M."/>
            <person name="Foster-Nyarko E."/>
            <person name="Jarju S."/>
            <person name="Secka A."/>
            <person name="Antonio M."/>
            <person name="Oren A."/>
            <person name="Chaudhuri R.R."/>
            <person name="La Ragione R."/>
            <person name="Hildebrand F."/>
            <person name="Pallen M.J."/>
        </authorList>
    </citation>
    <scope>NUCLEOTIDE SEQUENCE</scope>
    <source>
        <strain evidence="1">CHK152-2994</strain>
    </source>
</reference>
<evidence type="ECO:0008006" key="3">
    <source>
        <dbReference type="Google" id="ProtNLM"/>
    </source>
</evidence>